<evidence type="ECO:0000313" key="2">
    <source>
        <dbReference type="EMBL" id="HIU98421.1"/>
    </source>
</evidence>
<organism evidence="2 3">
    <name type="scientific">Candidatus Limadaptatus stercoripullorum</name>
    <dbReference type="NCBI Taxonomy" id="2840846"/>
    <lineage>
        <taxon>Bacteria</taxon>
        <taxon>Bacillati</taxon>
        <taxon>Bacillota</taxon>
        <taxon>Clostridia</taxon>
        <taxon>Eubacteriales</taxon>
        <taxon>Candidatus Limadaptatus</taxon>
    </lineage>
</organism>
<comment type="caution">
    <text evidence="2">The sequence shown here is derived from an EMBL/GenBank/DDBJ whole genome shotgun (WGS) entry which is preliminary data.</text>
</comment>
<keyword evidence="1" id="KW-0812">Transmembrane</keyword>
<dbReference type="GO" id="GO:0008081">
    <property type="term" value="F:phosphoric diester hydrolase activity"/>
    <property type="evidence" value="ECO:0007669"/>
    <property type="project" value="InterPro"/>
</dbReference>
<dbReference type="SUPFAM" id="SSF51695">
    <property type="entry name" value="PLC-like phosphodiesterases"/>
    <property type="match status" value="1"/>
</dbReference>
<feature type="transmembrane region" description="Helical" evidence="1">
    <location>
        <begin position="40"/>
        <end position="62"/>
    </location>
</feature>
<dbReference type="GO" id="GO:0006629">
    <property type="term" value="P:lipid metabolic process"/>
    <property type="evidence" value="ECO:0007669"/>
    <property type="project" value="InterPro"/>
</dbReference>
<gene>
    <name evidence="2" type="ORF">IAC73_01080</name>
</gene>
<dbReference type="EMBL" id="DVOE01000012">
    <property type="protein sequence ID" value="HIU98421.1"/>
    <property type="molecule type" value="Genomic_DNA"/>
</dbReference>
<evidence type="ECO:0000256" key="1">
    <source>
        <dbReference type="SAM" id="Phobius"/>
    </source>
</evidence>
<proteinExistence type="predicted"/>
<protein>
    <recommendedName>
        <fullName evidence="4">Phosphatidylinositol diacylglycerol-lyase</fullName>
    </recommendedName>
</protein>
<keyword evidence="1" id="KW-1133">Transmembrane helix</keyword>
<sequence length="375" mass="41764">MNGNAEEKTAFGYVNRGAEGTVLVPRERREKAEKRGKRQALLRVLVPVLIVVIVLTVLLAVVCNDTRLGVGQGDLNHAYGTVLANIDGITEANPRIADIAMLGAHDANMFSLSAKNGVEHTAESGALGKVFPLSKGLQYRMAVTQTVSPYDLLMQGARFLQFKFSLEEDGWRAAHTVLGRQLEEDIMDVLRFLDEHPGEVVLLLFQCGNSEEDNTDCPQFNEWLARIEYNRRTLYNYADTYIAEGDSAPPDIAGLRYNDVTASGEKAGLVMLQRFKELYGTNGYTRYFYDMDASAMHRWHSRMGSDILIEEIDSYANELLNIRAHRIGLRVNQTQAAFRRRRSGASCAVSGRDLFSNSPKNTMSPCLTPRISAFG</sequence>
<evidence type="ECO:0000313" key="3">
    <source>
        <dbReference type="Proteomes" id="UP000886857"/>
    </source>
</evidence>
<dbReference type="Gene3D" id="3.20.20.190">
    <property type="entry name" value="Phosphatidylinositol (PI) phosphodiesterase"/>
    <property type="match status" value="1"/>
</dbReference>
<reference evidence="2" key="1">
    <citation type="submission" date="2020-10" db="EMBL/GenBank/DDBJ databases">
        <authorList>
            <person name="Gilroy R."/>
        </authorList>
    </citation>
    <scope>NUCLEOTIDE SEQUENCE</scope>
    <source>
        <strain evidence="2">10406</strain>
    </source>
</reference>
<accession>A0A9D1SW63</accession>
<name>A0A9D1SW63_9FIRM</name>
<keyword evidence="1" id="KW-0472">Membrane</keyword>
<reference evidence="2" key="2">
    <citation type="journal article" date="2021" name="PeerJ">
        <title>Extensive microbial diversity within the chicken gut microbiome revealed by metagenomics and culture.</title>
        <authorList>
            <person name="Gilroy R."/>
            <person name="Ravi A."/>
            <person name="Getino M."/>
            <person name="Pursley I."/>
            <person name="Horton D.L."/>
            <person name="Alikhan N.F."/>
            <person name="Baker D."/>
            <person name="Gharbi K."/>
            <person name="Hall N."/>
            <person name="Watson M."/>
            <person name="Adriaenssens E.M."/>
            <person name="Foster-Nyarko E."/>
            <person name="Jarju S."/>
            <person name="Secka A."/>
            <person name="Antonio M."/>
            <person name="Oren A."/>
            <person name="Chaudhuri R.R."/>
            <person name="La Ragione R."/>
            <person name="Hildebrand F."/>
            <person name="Pallen M.J."/>
        </authorList>
    </citation>
    <scope>NUCLEOTIDE SEQUENCE</scope>
    <source>
        <strain evidence="2">10406</strain>
    </source>
</reference>
<dbReference type="Proteomes" id="UP000886857">
    <property type="component" value="Unassembled WGS sequence"/>
</dbReference>
<dbReference type="InterPro" id="IPR017946">
    <property type="entry name" value="PLC-like_Pdiesterase_TIM-brl"/>
</dbReference>
<dbReference type="AlphaFoldDB" id="A0A9D1SW63"/>
<evidence type="ECO:0008006" key="4">
    <source>
        <dbReference type="Google" id="ProtNLM"/>
    </source>
</evidence>